<dbReference type="InterPro" id="IPR020846">
    <property type="entry name" value="MFS_dom"/>
</dbReference>
<reference evidence="7" key="1">
    <citation type="submission" date="2025-08" db="UniProtKB">
        <authorList>
            <consortium name="Ensembl"/>
        </authorList>
    </citation>
    <scope>IDENTIFICATION</scope>
</reference>
<accession>A0A8C4R3K9</accession>
<feature type="transmembrane region" description="Helical" evidence="5">
    <location>
        <begin position="179"/>
        <end position="201"/>
    </location>
</feature>
<dbReference type="InterPro" id="IPR005829">
    <property type="entry name" value="Sugar_transporter_CS"/>
</dbReference>
<feature type="transmembrane region" description="Helical" evidence="5">
    <location>
        <begin position="16"/>
        <end position="37"/>
    </location>
</feature>
<dbReference type="Ensembl" id="ENSEBUT00000024814.1">
    <property type="protein sequence ID" value="ENSEBUP00000024238.1"/>
    <property type="gene ID" value="ENSEBUG00000014929.1"/>
</dbReference>
<dbReference type="PROSITE" id="PS00216">
    <property type="entry name" value="SUGAR_TRANSPORT_1"/>
    <property type="match status" value="1"/>
</dbReference>
<dbReference type="PANTHER" id="PTHR24064">
    <property type="entry name" value="SOLUTE CARRIER FAMILY 22 MEMBER"/>
    <property type="match status" value="1"/>
</dbReference>
<dbReference type="InterPro" id="IPR005828">
    <property type="entry name" value="MFS_sugar_transport-like"/>
</dbReference>
<feature type="transmembrane region" description="Helical" evidence="5">
    <location>
        <begin position="373"/>
        <end position="393"/>
    </location>
</feature>
<evidence type="ECO:0000256" key="5">
    <source>
        <dbReference type="SAM" id="Phobius"/>
    </source>
</evidence>
<dbReference type="PROSITE" id="PS50850">
    <property type="entry name" value="MFS"/>
    <property type="match status" value="1"/>
</dbReference>
<feature type="transmembrane region" description="Helical" evidence="5">
    <location>
        <begin position="150"/>
        <end position="167"/>
    </location>
</feature>
<dbReference type="AlphaFoldDB" id="A0A8C4R3K9"/>
<name>A0A8C4R3K9_EPTBU</name>
<dbReference type="GO" id="GO:0016020">
    <property type="term" value="C:membrane"/>
    <property type="evidence" value="ECO:0007669"/>
    <property type="project" value="UniProtKB-SubCell"/>
</dbReference>
<evidence type="ECO:0000259" key="6">
    <source>
        <dbReference type="PROSITE" id="PS50850"/>
    </source>
</evidence>
<dbReference type="GeneTree" id="ENSGT00940000154901"/>
<protein>
    <recommendedName>
        <fullName evidence="6">Major facilitator superfamily (MFS) profile domain-containing protein</fullName>
    </recommendedName>
</protein>
<keyword evidence="8" id="KW-1185">Reference proteome</keyword>
<evidence type="ECO:0000256" key="1">
    <source>
        <dbReference type="ARBA" id="ARBA00004141"/>
    </source>
</evidence>
<evidence type="ECO:0000313" key="8">
    <source>
        <dbReference type="Proteomes" id="UP000694388"/>
    </source>
</evidence>
<sequence>MAFLKLLKTVGDSGRFQLINAILMSIPLLVVPSHMLIQNFTAATPQHHCRVPWLENASLEALKDSPWNLSKESLMRVVIPWEHDSLSRCSRYVRPQWQLLLNDSADVLDDVEIEGCVDGWEFDSTDFRSTIVTEWKLVCDKQAMKRMAQSVYMGGLLVGGFFLGGLADKIGRRSVILTSNFLVGVSGVAAAFAPTFALYSVARFFDGMFIIGAYLNAFTLALEWLHPNHLVIFNMMNGHTYSVGQFVLAGLAYSMRNWRYLQLTASVMFFFLFIISWFPPESARWLAQQQRYEDTLKSLKKVSLDIEVNLPITLKKEMENDTTVKRQKTYTSLDLIRIPVLRKRSLILFFIWFATSFSYYGIAMNLQAFDVNIYVLMLMFAVIDIPSKLFAFFAITNIGRRVSQAGWLLLAGVTCVVIIFIPSDCIATPSEALLGQYCTAGSSMLLS</sequence>
<reference evidence="7" key="2">
    <citation type="submission" date="2025-09" db="UniProtKB">
        <authorList>
            <consortium name="Ensembl"/>
        </authorList>
    </citation>
    <scope>IDENTIFICATION</scope>
</reference>
<keyword evidence="2 5" id="KW-0812">Transmembrane</keyword>
<dbReference type="InterPro" id="IPR036259">
    <property type="entry name" value="MFS_trans_sf"/>
</dbReference>
<comment type="subcellular location">
    <subcellularLocation>
        <location evidence="1">Membrane</location>
        <topology evidence="1">Multi-pass membrane protein</topology>
    </subcellularLocation>
</comment>
<dbReference type="Pfam" id="PF00083">
    <property type="entry name" value="Sugar_tr"/>
    <property type="match status" value="1"/>
</dbReference>
<feature type="domain" description="Major facilitator superfamily (MFS) profile" evidence="6">
    <location>
        <begin position="98"/>
        <end position="447"/>
    </location>
</feature>
<dbReference type="OMA" id="MFAVIDI"/>
<keyword evidence="4 5" id="KW-0472">Membrane</keyword>
<dbReference type="Proteomes" id="UP000694388">
    <property type="component" value="Unplaced"/>
</dbReference>
<organism evidence="7 8">
    <name type="scientific">Eptatretus burgeri</name>
    <name type="common">Inshore hagfish</name>
    <dbReference type="NCBI Taxonomy" id="7764"/>
    <lineage>
        <taxon>Eukaryota</taxon>
        <taxon>Metazoa</taxon>
        <taxon>Chordata</taxon>
        <taxon>Craniata</taxon>
        <taxon>Vertebrata</taxon>
        <taxon>Cyclostomata</taxon>
        <taxon>Myxini</taxon>
        <taxon>Myxiniformes</taxon>
        <taxon>Myxinidae</taxon>
        <taxon>Eptatretinae</taxon>
        <taxon>Eptatretus</taxon>
    </lineage>
</organism>
<proteinExistence type="predicted"/>
<dbReference type="SUPFAM" id="SSF103473">
    <property type="entry name" value="MFS general substrate transporter"/>
    <property type="match status" value="1"/>
</dbReference>
<evidence type="ECO:0000256" key="3">
    <source>
        <dbReference type="ARBA" id="ARBA00022989"/>
    </source>
</evidence>
<feature type="transmembrane region" description="Helical" evidence="5">
    <location>
        <begin position="208"/>
        <end position="226"/>
    </location>
</feature>
<feature type="transmembrane region" description="Helical" evidence="5">
    <location>
        <begin position="260"/>
        <end position="278"/>
    </location>
</feature>
<evidence type="ECO:0000313" key="7">
    <source>
        <dbReference type="Ensembl" id="ENSEBUP00000024238.1"/>
    </source>
</evidence>
<evidence type="ECO:0000256" key="2">
    <source>
        <dbReference type="ARBA" id="ARBA00022692"/>
    </source>
</evidence>
<dbReference type="Gene3D" id="1.20.1250.20">
    <property type="entry name" value="MFS general substrate transporter like domains"/>
    <property type="match status" value="1"/>
</dbReference>
<keyword evidence="3 5" id="KW-1133">Transmembrane helix</keyword>
<dbReference type="GO" id="GO:0022857">
    <property type="term" value="F:transmembrane transporter activity"/>
    <property type="evidence" value="ECO:0007669"/>
    <property type="project" value="InterPro"/>
</dbReference>
<evidence type="ECO:0000256" key="4">
    <source>
        <dbReference type="ARBA" id="ARBA00023136"/>
    </source>
</evidence>
<feature type="transmembrane region" description="Helical" evidence="5">
    <location>
        <begin position="405"/>
        <end position="423"/>
    </location>
</feature>
<feature type="transmembrane region" description="Helical" evidence="5">
    <location>
        <begin position="346"/>
        <end position="367"/>
    </location>
</feature>